<dbReference type="InterPro" id="IPR020084">
    <property type="entry name" value="NUDIX_hydrolase_CS"/>
</dbReference>
<dbReference type="PROSITE" id="PS00893">
    <property type="entry name" value="NUDIX_BOX"/>
    <property type="match status" value="1"/>
</dbReference>
<dbReference type="SUPFAM" id="SSF55811">
    <property type="entry name" value="Nudix"/>
    <property type="match status" value="1"/>
</dbReference>
<dbReference type="PRINTS" id="PR00502">
    <property type="entry name" value="NUDIXFAMILY"/>
</dbReference>
<keyword evidence="4 6" id="KW-0378">Hydrolase</keyword>
<dbReference type="AlphaFoldDB" id="A0A1M6FST3"/>
<evidence type="ECO:0000259" key="7">
    <source>
        <dbReference type="PROSITE" id="PS51462"/>
    </source>
</evidence>
<dbReference type="PANTHER" id="PTHR43758">
    <property type="entry name" value="7,8-DIHYDRO-8-OXOGUANINE TRIPHOSPHATASE"/>
    <property type="match status" value="1"/>
</dbReference>
<dbReference type="GO" id="GO:0046872">
    <property type="term" value="F:metal ion binding"/>
    <property type="evidence" value="ECO:0007669"/>
    <property type="project" value="UniProtKB-KW"/>
</dbReference>
<name>A0A1M6FST3_9FIRM</name>
<dbReference type="EMBL" id="FQZV01000012">
    <property type="protein sequence ID" value="SHJ00751.1"/>
    <property type="molecule type" value="Genomic_DNA"/>
</dbReference>
<accession>A0A1M6FST3</accession>
<organism evidence="8 9">
    <name type="scientific">Geosporobacter subterraneus DSM 17957</name>
    <dbReference type="NCBI Taxonomy" id="1121919"/>
    <lineage>
        <taxon>Bacteria</taxon>
        <taxon>Bacillati</taxon>
        <taxon>Bacillota</taxon>
        <taxon>Clostridia</taxon>
        <taxon>Peptostreptococcales</taxon>
        <taxon>Thermotaleaceae</taxon>
        <taxon>Geosporobacter</taxon>
    </lineage>
</organism>
<evidence type="ECO:0000256" key="2">
    <source>
        <dbReference type="ARBA" id="ARBA00005582"/>
    </source>
</evidence>
<dbReference type="STRING" id="1121919.SAMN02745975_01076"/>
<evidence type="ECO:0000313" key="8">
    <source>
        <dbReference type="EMBL" id="SHJ00751.1"/>
    </source>
</evidence>
<dbReference type="Proteomes" id="UP000184536">
    <property type="component" value="Unassembled WGS sequence"/>
</dbReference>
<protein>
    <submittedName>
        <fullName evidence="8">8-oxo-dGTP diphosphatase</fullName>
    </submittedName>
</protein>
<feature type="domain" description="Nudix hydrolase" evidence="7">
    <location>
        <begin position="1"/>
        <end position="130"/>
    </location>
</feature>
<dbReference type="InterPro" id="IPR003562">
    <property type="entry name" value="Mutator_MutX_prot"/>
</dbReference>
<dbReference type="PRINTS" id="PR01402">
    <property type="entry name" value="MUTATORMUTX"/>
</dbReference>
<dbReference type="GO" id="GO:0005737">
    <property type="term" value="C:cytoplasm"/>
    <property type="evidence" value="ECO:0007669"/>
    <property type="project" value="TreeGrafter"/>
</dbReference>
<dbReference type="PROSITE" id="PS51462">
    <property type="entry name" value="NUDIX"/>
    <property type="match status" value="1"/>
</dbReference>
<proteinExistence type="inferred from homology"/>
<dbReference type="GO" id="GO:0006281">
    <property type="term" value="P:DNA repair"/>
    <property type="evidence" value="ECO:0007669"/>
    <property type="project" value="InterPro"/>
</dbReference>
<reference evidence="9" key="1">
    <citation type="submission" date="2016-11" db="EMBL/GenBank/DDBJ databases">
        <authorList>
            <person name="Varghese N."/>
            <person name="Submissions S."/>
        </authorList>
    </citation>
    <scope>NUCLEOTIDE SEQUENCE [LARGE SCALE GENOMIC DNA]</scope>
    <source>
        <strain evidence="9">DSM 17957</strain>
    </source>
</reference>
<dbReference type="InterPro" id="IPR015797">
    <property type="entry name" value="NUDIX_hydrolase-like_dom_sf"/>
</dbReference>
<evidence type="ECO:0000256" key="1">
    <source>
        <dbReference type="ARBA" id="ARBA00001946"/>
    </source>
</evidence>
<dbReference type="Pfam" id="PF00293">
    <property type="entry name" value="NUDIX"/>
    <property type="match status" value="1"/>
</dbReference>
<sequence>MMKLSTICYIERENQYLMLHRIKKANDVHHGKWIGLGGKMEPGETPEECIIREVREESGLSIHAPTLKGILTFPRFKDEEDWYVFLFVARNFSGEITDSSEGVLQWVDKGELENLNLWEGDRLFLRWMEQDHFFSGKITYEKGNLIDSSVIFHL</sequence>
<evidence type="ECO:0000256" key="5">
    <source>
        <dbReference type="ARBA" id="ARBA00022842"/>
    </source>
</evidence>
<gene>
    <name evidence="8" type="ORF">SAMN02745975_01076</name>
</gene>
<evidence type="ECO:0000256" key="3">
    <source>
        <dbReference type="ARBA" id="ARBA00022723"/>
    </source>
</evidence>
<evidence type="ECO:0000256" key="4">
    <source>
        <dbReference type="ARBA" id="ARBA00022801"/>
    </source>
</evidence>
<dbReference type="InterPro" id="IPR000086">
    <property type="entry name" value="NUDIX_hydrolase_dom"/>
</dbReference>
<dbReference type="Gene3D" id="3.90.79.10">
    <property type="entry name" value="Nucleoside Triphosphate Pyrophosphohydrolase"/>
    <property type="match status" value="1"/>
</dbReference>
<dbReference type="CDD" id="cd18886">
    <property type="entry name" value="NUDIX_MutT_Nudt1"/>
    <property type="match status" value="1"/>
</dbReference>
<keyword evidence="9" id="KW-1185">Reference proteome</keyword>
<dbReference type="PANTHER" id="PTHR43758:SF2">
    <property type="entry name" value="OXIDIZED PURINE NUCLEOSIDE TRIPHOSPHATE HYDROLASE"/>
    <property type="match status" value="1"/>
</dbReference>
<comment type="cofactor">
    <cofactor evidence="1">
        <name>Mg(2+)</name>
        <dbReference type="ChEBI" id="CHEBI:18420"/>
    </cofactor>
</comment>
<dbReference type="InterPro" id="IPR020476">
    <property type="entry name" value="Nudix_hydrolase"/>
</dbReference>
<keyword evidence="5" id="KW-0460">Magnesium</keyword>
<keyword evidence="3" id="KW-0479">Metal-binding</keyword>
<comment type="similarity">
    <text evidence="2 6">Belongs to the Nudix hydrolase family.</text>
</comment>
<evidence type="ECO:0000256" key="6">
    <source>
        <dbReference type="RuleBase" id="RU003476"/>
    </source>
</evidence>
<evidence type="ECO:0000313" key="9">
    <source>
        <dbReference type="Proteomes" id="UP000184536"/>
    </source>
</evidence>
<dbReference type="GO" id="GO:0008413">
    <property type="term" value="F:8-oxo-7,8-dihydroguanosine triphosphate pyrophosphatase activity"/>
    <property type="evidence" value="ECO:0007669"/>
    <property type="project" value="InterPro"/>
</dbReference>